<proteinExistence type="predicted"/>
<dbReference type="AlphaFoldDB" id="A0A1Y2KV13"/>
<dbReference type="STRING" id="1293891.TMES_21075"/>
<dbReference type="GO" id="GO:0003677">
    <property type="term" value="F:DNA binding"/>
    <property type="evidence" value="ECO:0007669"/>
    <property type="project" value="InterPro"/>
</dbReference>
<dbReference type="InterPro" id="IPR001387">
    <property type="entry name" value="Cro/C1-type_HTH"/>
</dbReference>
<dbReference type="SUPFAM" id="SSF47413">
    <property type="entry name" value="lambda repressor-like DNA-binding domains"/>
    <property type="match status" value="1"/>
</dbReference>
<dbReference type="EMBL" id="JFKA01000018">
    <property type="protein sequence ID" value="OSQ35510.1"/>
    <property type="molecule type" value="Genomic_DNA"/>
</dbReference>
<dbReference type="InterPro" id="IPR010982">
    <property type="entry name" value="Lambda_DNA-bd_dom_sf"/>
</dbReference>
<keyword evidence="3" id="KW-1185">Reference proteome</keyword>
<reference evidence="2 3" key="1">
    <citation type="submission" date="2014-03" db="EMBL/GenBank/DDBJ databases">
        <title>The draft genome sequence of Thalassospira mesophila JCM 18969.</title>
        <authorList>
            <person name="Lai Q."/>
            <person name="Shao Z."/>
        </authorList>
    </citation>
    <scope>NUCLEOTIDE SEQUENCE [LARGE SCALE GENOMIC DNA]</scope>
    <source>
        <strain evidence="2 3">JCM 18969</strain>
    </source>
</reference>
<organism evidence="2 3">
    <name type="scientific">Thalassospira mesophila</name>
    <dbReference type="NCBI Taxonomy" id="1293891"/>
    <lineage>
        <taxon>Bacteria</taxon>
        <taxon>Pseudomonadati</taxon>
        <taxon>Pseudomonadota</taxon>
        <taxon>Alphaproteobacteria</taxon>
        <taxon>Rhodospirillales</taxon>
        <taxon>Thalassospiraceae</taxon>
        <taxon>Thalassospira</taxon>
    </lineage>
</organism>
<protein>
    <recommendedName>
        <fullName evidence="1">HTH cro/C1-type domain-containing protein</fullName>
    </recommendedName>
</protein>
<dbReference type="OrthoDB" id="7362832at2"/>
<dbReference type="PROSITE" id="PS50943">
    <property type="entry name" value="HTH_CROC1"/>
    <property type="match status" value="1"/>
</dbReference>
<dbReference type="Gene3D" id="1.10.260.40">
    <property type="entry name" value="lambda repressor-like DNA-binding domains"/>
    <property type="match status" value="1"/>
</dbReference>
<name>A0A1Y2KV13_9PROT</name>
<dbReference type="Pfam" id="PF13560">
    <property type="entry name" value="HTH_31"/>
    <property type="match status" value="1"/>
</dbReference>
<dbReference type="SMART" id="SM00530">
    <property type="entry name" value="HTH_XRE"/>
    <property type="match status" value="1"/>
</dbReference>
<feature type="domain" description="HTH cro/C1-type" evidence="1">
    <location>
        <begin position="15"/>
        <end position="69"/>
    </location>
</feature>
<evidence type="ECO:0000313" key="3">
    <source>
        <dbReference type="Proteomes" id="UP000193391"/>
    </source>
</evidence>
<gene>
    <name evidence="2" type="ORF">TMES_21075</name>
</gene>
<sequence length="78" mass="8591">MSNWQADYLTLHTRLRQARLDKGLTQTGAGHCIGMSERSYRDFEAGRIDLPAAHVFRLAHALGIKIIISDGVIANGVD</sequence>
<evidence type="ECO:0000259" key="1">
    <source>
        <dbReference type="PROSITE" id="PS50943"/>
    </source>
</evidence>
<dbReference type="Proteomes" id="UP000193391">
    <property type="component" value="Unassembled WGS sequence"/>
</dbReference>
<dbReference type="CDD" id="cd00093">
    <property type="entry name" value="HTH_XRE"/>
    <property type="match status" value="1"/>
</dbReference>
<accession>A0A1Y2KV13</accession>
<evidence type="ECO:0000313" key="2">
    <source>
        <dbReference type="EMBL" id="OSQ35510.1"/>
    </source>
</evidence>
<comment type="caution">
    <text evidence="2">The sequence shown here is derived from an EMBL/GenBank/DDBJ whole genome shotgun (WGS) entry which is preliminary data.</text>
</comment>
<dbReference type="RefSeq" id="WP_085586318.1">
    <property type="nucleotide sequence ID" value="NZ_JFKA01000018.1"/>
</dbReference>